<reference evidence="1" key="1">
    <citation type="submission" date="2022-07" db="EMBL/GenBank/DDBJ databases">
        <title>Phylogenomic reconstructions and comparative analyses of Kickxellomycotina fungi.</title>
        <authorList>
            <person name="Reynolds N.K."/>
            <person name="Stajich J.E."/>
            <person name="Barry K."/>
            <person name="Grigoriev I.V."/>
            <person name="Crous P."/>
            <person name="Smith M.E."/>
        </authorList>
    </citation>
    <scope>NUCLEOTIDE SEQUENCE</scope>
    <source>
        <strain evidence="1">BCRC 34780</strain>
    </source>
</reference>
<dbReference type="Proteomes" id="UP001140087">
    <property type="component" value="Unassembled WGS sequence"/>
</dbReference>
<sequence>EMRAMINAVARKVPVERLAVHCHDTYGQALANIYASLECGIRTVDSSVAGLGGCPYAKGATGNVATEDVVYMLEGCGFDTGVDLRALALTGEWISAELGRPSGSRVARALLAKHTKNRITAQDRAILDMKVQRDKLRQYQKRVHVVLDREDQLARELLRRGDRKRALLALRRRKYQEQMILTTDQQLSSLEQLMGTIEFSLLQKDVLFGLEQGNRVLAQLNKEMRIEDVERLAEETADAIAYQEEVSEILRANMTTEDEEAVERELELLERQE</sequence>
<feature type="non-terminal residue" evidence="1">
    <location>
        <position position="1"/>
    </location>
</feature>
<name>A0ACC1KFG7_9FUNG</name>
<evidence type="ECO:0000313" key="1">
    <source>
        <dbReference type="EMBL" id="KAJ2788752.1"/>
    </source>
</evidence>
<proteinExistence type="predicted"/>
<evidence type="ECO:0000313" key="2">
    <source>
        <dbReference type="Proteomes" id="UP001140087"/>
    </source>
</evidence>
<comment type="caution">
    <text evidence="1">The sequence shown here is derived from an EMBL/GenBank/DDBJ whole genome shotgun (WGS) entry which is preliminary data.</text>
</comment>
<accession>A0ACC1KFG7</accession>
<organism evidence="1 2">
    <name type="scientific">Coemansia helicoidea</name>
    <dbReference type="NCBI Taxonomy" id="1286919"/>
    <lineage>
        <taxon>Eukaryota</taxon>
        <taxon>Fungi</taxon>
        <taxon>Fungi incertae sedis</taxon>
        <taxon>Zoopagomycota</taxon>
        <taxon>Kickxellomycotina</taxon>
        <taxon>Kickxellomycetes</taxon>
        <taxon>Kickxellales</taxon>
        <taxon>Kickxellaceae</taxon>
        <taxon>Coemansia</taxon>
    </lineage>
</organism>
<dbReference type="EMBL" id="JANBUN010003985">
    <property type="protein sequence ID" value="KAJ2788752.1"/>
    <property type="molecule type" value="Genomic_DNA"/>
</dbReference>
<gene>
    <name evidence="1" type="ORF">H4R21_006927</name>
</gene>
<protein>
    <submittedName>
        <fullName evidence="1">Uncharacterized protein</fullName>
    </submittedName>
</protein>
<feature type="non-terminal residue" evidence="1">
    <location>
        <position position="273"/>
    </location>
</feature>
<keyword evidence="2" id="KW-1185">Reference proteome</keyword>